<dbReference type="AlphaFoldDB" id="A0A2N1EDP7"/>
<evidence type="ECO:0008006" key="3">
    <source>
        <dbReference type="Google" id="ProtNLM"/>
    </source>
</evidence>
<accession>A0A2N1EDP7</accession>
<reference evidence="1 2" key="1">
    <citation type="submission" date="2017-08" db="EMBL/GenBank/DDBJ databases">
        <authorList>
            <person name="de Groot N.N."/>
        </authorList>
    </citation>
    <scope>NUCLEOTIDE SEQUENCE [LARGE SCALE GENOMIC DNA]</scope>
    <source>
        <strain evidence="1 2">PfR 37</strain>
    </source>
</reference>
<dbReference type="Proteomes" id="UP000233564">
    <property type="component" value="Unassembled WGS sequence"/>
</dbReference>
<dbReference type="InterPro" id="IPR025332">
    <property type="entry name" value="DUF4238"/>
</dbReference>
<evidence type="ECO:0000313" key="1">
    <source>
        <dbReference type="EMBL" id="PKH25641.1"/>
    </source>
</evidence>
<evidence type="ECO:0000313" key="2">
    <source>
        <dbReference type="Proteomes" id="UP000233564"/>
    </source>
</evidence>
<dbReference type="RefSeq" id="WP_101218785.1">
    <property type="nucleotide sequence ID" value="NZ_KZ477987.1"/>
</dbReference>
<dbReference type="Pfam" id="PF14022">
    <property type="entry name" value="DUF4238"/>
    <property type="match status" value="1"/>
</dbReference>
<protein>
    <recommendedName>
        <fullName evidence="3">DUF4238 domain-containing protein</fullName>
    </recommendedName>
</protein>
<organism evidence="1 2">
    <name type="scientific">Pseudomonas fluorescens</name>
    <dbReference type="NCBI Taxonomy" id="294"/>
    <lineage>
        <taxon>Bacteria</taxon>
        <taxon>Pseudomonadati</taxon>
        <taxon>Pseudomonadota</taxon>
        <taxon>Gammaproteobacteria</taxon>
        <taxon>Pseudomonadales</taxon>
        <taxon>Pseudomonadaceae</taxon>
        <taxon>Pseudomonas</taxon>
    </lineage>
</organism>
<name>A0A2N1EDP7_PSEFL</name>
<dbReference type="EMBL" id="NVXX01000005">
    <property type="protein sequence ID" value="PKH25641.1"/>
    <property type="molecule type" value="Genomic_DNA"/>
</dbReference>
<comment type="caution">
    <text evidence="1">The sequence shown here is derived from an EMBL/GenBank/DDBJ whole genome shotgun (WGS) entry which is preliminary data.</text>
</comment>
<proteinExistence type="predicted"/>
<sequence>MSNPPRNHHFIPQHFLKAWQHTNGRIFRYRRLPSSGAMEIKTVAIKHTASIQDLYRIDFANGGFEVESSYITPMIDEAGHKIIEKARGSRVNDWNLADRRQLANTLTLLEARHPDILKAMDVRSELDLLRQRMKDDQIFSHRSIDDVIDYFKSSDSLGVVSLVLLAQNETLPLIDQPFSDGLVAAHMQEFSWELPCLLASDYPASRWGDYLKNLLFIIAIAPGKALVFSDDPNVMVFGRLKSHARARLINLYTLAKARAAYYCDGAQGEFISCHLGWALDHPTLAEQREYVSNFLMDEDAWDV</sequence>
<gene>
    <name evidence="1" type="ORF">CIB54_04480</name>
</gene>